<evidence type="ECO:0000313" key="1">
    <source>
        <dbReference type="EMBL" id="KAI0054325.1"/>
    </source>
</evidence>
<reference evidence="1" key="2">
    <citation type="journal article" date="2022" name="New Phytol.">
        <title>Evolutionary transition to the ectomycorrhizal habit in the genomes of a hyperdiverse lineage of mushroom-forming fungi.</title>
        <authorList>
            <person name="Looney B."/>
            <person name="Miyauchi S."/>
            <person name="Morin E."/>
            <person name="Drula E."/>
            <person name="Courty P.E."/>
            <person name="Kohler A."/>
            <person name="Kuo A."/>
            <person name="LaButti K."/>
            <person name="Pangilinan J."/>
            <person name="Lipzen A."/>
            <person name="Riley R."/>
            <person name="Andreopoulos W."/>
            <person name="He G."/>
            <person name="Johnson J."/>
            <person name="Nolan M."/>
            <person name="Tritt A."/>
            <person name="Barry K.W."/>
            <person name="Grigoriev I.V."/>
            <person name="Nagy L.G."/>
            <person name="Hibbett D."/>
            <person name="Henrissat B."/>
            <person name="Matheny P.B."/>
            <person name="Labbe J."/>
            <person name="Martin F.M."/>
        </authorList>
    </citation>
    <scope>NUCLEOTIDE SEQUENCE</scope>
    <source>
        <strain evidence="1">HHB10654</strain>
    </source>
</reference>
<name>A0ACB8SEB2_9AGAM</name>
<organism evidence="1 2">
    <name type="scientific">Artomyces pyxidatus</name>
    <dbReference type="NCBI Taxonomy" id="48021"/>
    <lineage>
        <taxon>Eukaryota</taxon>
        <taxon>Fungi</taxon>
        <taxon>Dikarya</taxon>
        <taxon>Basidiomycota</taxon>
        <taxon>Agaricomycotina</taxon>
        <taxon>Agaricomycetes</taxon>
        <taxon>Russulales</taxon>
        <taxon>Auriscalpiaceae</taxon>
        <taxon>Artomyces</taxon>
    </lineage>
</organism>
<proteinExistence type="predicted"/>
<evidence type="ECO:0000313" key="2">
    <source>
        <dbReference type="Proteomes" id="UP000814140"/>
    </source>
</evidence>
<comment type="caution">
    <text evidence="1">The sequence shown here is derived from an EMBL/GenBank/DDBJ whole genome shotgun (WGS) entry which is preliminary data.</text>
</comment>
<dbReference type="Proteomes" id="UP000814140">
    <property type="component" value="Unassembled WGS sequence"/>
</dbReference>
<dbReference type="EMBL" id="MU277512">
    <property type="protein sequence ID" value="KAI0054325.1"/>
    <property type="molecule type" value="Genomic_DNA"/>
</dbReference>
<protein>
    <submittedName>
        <fullName evidence="1">Uncharacterized protein</fullName>
    </submittedName>
</protein>
<keyword evidence="2" id="KW-1185">Reference proteome</keyword>
<reference evidence="1" key="1">
    <citation type="submission" date="2021-03" db="EMBL/GenBank/DDBJ databases">
        <authorList>
            <consortium name="DOE Joint Genome Institute"/>
            <person name="Ahrendt S."/>
            <person name="Looney B.P."/>
            <person name="Miyauchi S."/>
            <person name="Morin E."/>
            <person name="Drula E."/>
            <person name="Courty P.E."/>
            <person name="Chicoki N."/>
            <person name="Fauchery L."/>
            <person name="Kohler A."/>
            <person name="Kuo A."/>
            <person name="Labutti K."/>
            <person name="Pangilinan J."/>
            <person name="Lipzen A."/>
            <person name="Riley R."/>
            <person name="Andreopoulos W."/>
            <person name="He G."/>
            <person name="Johnson J."/>
            <person name="Barry K.W."/>
            <person name="Grigoriev I.V."/>
            <person name="Nagy L."/>
            <person name="Hibbett D."/>
            <person name="Henrissat B."/>
            <person name="Matheny P.B."/>
            <person name="Labbe J."/>
            <person name="Martin F."/>
        </authorList>
    </citation>
    <scope>NUCLEOTIDE SEQUENCE</scope>
    <source>
        <strain evidence="1">HHB10654</strain>
    </source>
</reference>
<gene>
    <name evidence="1" type="ORF">BV25DRAFT_1843745</name>
</gene>
<sequence>MPVLMENKDDLLTVLRSVHPDGRPFGSGVYYDVEELKDVEDDEVARKSESLYNHRLAARSCLLSCVADAEKGVYSLYQIARYIAFLLPFPWYSPPHSALEFTPAMVPGQRVAYPAVDTAIARWLPARSGRFQSLTIDSLQRPVVIHVVGRIASFQACDGHGLPLSTVTSVLLPAYYESRVAAYALLLNLSYLPIGMTFLQNYNVPVYAERSQVSTDAVIPEDTSNIIDSRPSTKSEGVKHHLHYSDIGVGDLVCQYMTVERSRVFIKSDIEYWRPHYRLEGLYLLAKADEIPFHQFT</sequence>
<accession>A0ACB8SEB2</accession>